<evidence type="ECO:0000313" key="3">
    <source>
        <dbReference type="Proteomes" id="UP000739284"/>
    </source>
</evidence>
<name>A0ABS6LJ70_9GAMM</name>
<feature type="compositionally biased region" description="Basic and acidic residues" evidence="1">
    <location>
        <begin position="54"/>
        <end position="75"/>
    </location>
</feature>
<proteinExistence type="predicted"/>
<accession>A0ABS6LJ70</accession>
<dbReference type="Pfam" id="PF06476">
    <property type="entry name" value="DUF1090"/>
    <property type="match status" value="1"/>
</dbReference>
<organism evidence="2 3">
    <name type="scientific">Rahnella ecdela</name>
    <dbReference type="NCBI Taxonomy" id="2816250"/>
    <lineage>
        <taxon>Bacteria</taxon>
        <taxon>Pseudomonadati</taxon>
        <taxon>Pseudomonadota</taxon>
        <taxon>Gammaproteobacteria</taxon>
        <taxon>Enterobacterales</taxon>
        <taxon>Yersiniaceae</taxon>
        <taxon>Rahnella</taxon>
    </lineage>
</organism>
<gene>
    <name evidence="2" type="ORF">J1784_18310</name>
</gene>
<keyword evidence="3" id="KW-1185">Reference proteome</keyword>
<comment type="caution">
    <text evidence="2">The sequence shown here is derived from an EMBL/GenBank/DDBJ whole genome shotgun (WGS) entry which is preliminary data.</text>
</comment>
<reference evidence="2 3" key="1">
    <citation type="submission" date="2021-03" db="EMBL/GenBank/DDBJ databases">
        <title>Five novel Rahnella species.</title>
        <authorList>
            <person name="Brady C."/>
            <person name="Asselin J."/>
            <person name="Beer S."/>
            <person name="Bruberg M.B."/>
            <person name="Crampton B."/>
            <person name="Venter S."/>
            <person name="Arnold D."/>
            <person name="Denman S."/>
        </authorList>
    </citation>
    <scope>NUCLEOTIDE SEQUENCE [LARGE SCALE GENOMIC DNA]</scope>
    <source>
        <strain evidence="2 3">FRB 231</strain>
    </source>
</reference>
<evidence type="ECO:0000256" key="1">
    <source>
        <dbReference type="SAM" id="MobiDB-lite"/>
    </source>
</evidence>
<feature type="compositionally biased region" description="Basic and acidic residues" evidence="1">
    <location>
        <begin position="90"/>
        <end position="101"/>
    </location>
</feature>
<dbReference type="EMBL" id="JAFMOY010000130">
    <property type="protein sequence ID" value="MBU9846954.1"/>
    <property type="molecule type" value="Genomic_DNA"/>
</dbReference>
<feature type="region of interest" description="Disordered" evidence="1">
    <location>
        <begin position="48"/>
        <end position="108"/>
    </location>
</feature>
<protein>
    <submittedName>
        <fullName evidence="2">DUF1090 domain-containing protein</fullName>
    </submittedName>
</protein>
<evidence type="ECO:0000313" key="2">
    <source>
        <dbReference type="EMBL" id="MBU9846954.1"/>
    </source>
</evidence>
<dbReference type="Proteomes" id="UP000739284">
    <property type="component" value="Unassembled WGS sequence"/>
</dbReference>
<dbReference type="InterPro" id="IPR009468">
    <property type="entry name" value="DUF1090"/>
</dbReference>
<sequence>MCSCANNGKNLTVLLVTQQIEYAEAHGNSAQTSGLKKALSEIEEHCTNANLTAERQEKVREKQSKVTEREADLREAQASGSAKKIARQQAKHESAKQELKAAQDALSE</sequence>